<dbReference type="EC" id="5.3.1.13" evidence="10"/>
<dbReference type="InterPro" id="IPR050986">
    <property type="entry name" value="GutQ/KpsF_isomerases"/>
</dbReference>
<dbReference type="InterPro" id="IPR000644">
    <property type="entry name" value="CBS_dom"/>
</dbReference>
<evidence type="ECO:0000259" key="8">
    <source>
        <dbReference type="PROSITE" id="PS51371"/>
    </source>
</evidence>
<dbReference type="SUPFAM" id="SSF54631">
    <property type="entry name" value="CBS-domain pair"/>
    <property type="match status" value="1"/>
</dbReference>
<dbReference type="PROSITE" id="PS51464">
    <property type="entry name" value="SIS"/>
    <property type="match status" value="1"/>
</dbReference>
<sequence>MSETTANNTRHDSLTRTLSLEIAGLVSVRAALDGSLGERLLEAVELILSRTERGGRTLVTGVGKSGHIGRKIAATLTSTGSPAHFLHAGEAGHGDLGILQPQDIVLAISWSGETPELAPILDYTRRFHIPLIALTSSAASALGSVAEICLELPAMQEACPNGLAPTTSTTMQLAVGDALAVCLLEARGFSSGEFHDLHPAGRLGARLRRANSLMHTGDRLPLVREGTLLSAAIVEMTSKGFGVTAVLDTTGKLTGIVTDGDLRRTFKAGFTDRPVEEAMTLSPWTIDAHTLAPEILFQMNARSVTTVFVLKAGEPIGILHIHDLLRIGLG</sequence>
<gene>
    <name evidence="10" type="ORF">HDF17_003369</name>
</gene>
<feature type="domain" description="CBS" evidence="8">
    <location>
        <begin position="214"/>
        <end position="273"/>
    </location>
</feature>
<keyword evidence="10" id="KW-0413">Isomerase</keyword>
<organism evidence="10 11">
    <name type="scientific">Granulicella arctica</name>
    <dbReference type="NCBI Taxonomy" id="940613"/>
    <lineage>
        <taxon>Bacteria</taxon>
        <taxon>Pseudomonadati</taxon>
        <taxon>Acidobacteriota</taxon>
        <taxon>Terriglobia</taxon>
        <taxon>Terriglobales</taxon>
        <taxon>Acidobacteriaceae</taxon>
        <taxon>Granulicella</taxon>
    </lineage>
</organism>
<dbReference type="Proteomes" id="UP000589520">
    <property type="component" value="Unassembled WGS sequence"/>
</dbReference>
<evidence type="ECO:0000256" key="6">
    <source>
        <dbReference type="PIRSR" id="PIRSR004692-3"/>
    </source>
</evidence>
<dbReference type="RefSeq" id="WP_179492853.1">
    <property type="nucleotide sequence ID" value="NZ_JACCCW010000002.1"/>
</dbReference>
<dbReference type="GO" id="GO:0005975">
    <property type="term" value="P:carbohydrate metabolic process"/>
    <property type="evidence" value="ECO:0007669"/>
    <property type="project" value="InterPro"/>
</dbReference>
<keyword evidence="5" id="KW-0862">Zinc</keyword>
<feature type="binding site" evidence="5">
    <location>
        <position position="87"/>
    </location>
    <ligand>
        <name>Zn(2+)</name>
        <dbReference type="ChEBI" id="CHEBI:29105"/>
    </ligand>
</feature>
<dbReference type="EMBL" id="JACCCW010000002">
    <property type="protein sequence ID" value="NYF81049.1"/>
    <property type="molecule type" value="Genomic_DNA"/>
</dbReference>
<dbReference type="GO" id="GO:0046872">
    <property type="term" value="F:metal ion binding"/>
    <property type="evidence" value="ECO:0007669"/>
    <property type="project" value="UniProtKB-KW"/>
</dbReference>
<dbReference type="SMART" id="SM00116">
    <property type="entry name" value="CBS"/>
    <property type="match status" value="2"/>
</dbReference>
<evidence type="ECO:0000313" key="11">
    <source>
        <dbReference type="Proteomes" id="UP000589520"/>
    </source>
</evidence>
<name>A0A7Y9PJG3_9BACT</name>
<comment type="similarity">
    <text evidence="1 4">Belongs to the SIS family. GutQ/KpsF subfamily.</text>
</comment>
<feature type="site" description="Catalytically relevant" evidence="6">
    <location>
        <position position="64"/>
    </location>
</feature>
<dbReference type="InterPro" id="IPR001347">
    <property type="entry name" value="SIS_dom"/>
</dbReference>
<keyword evidence="5" id="KW-0479">Metal-binding</keyword>
<evidence type="ECO:0000256" key="7">
    <source>
        <dbReference type="PROSITE-ProRule" id="PRU00703"/>
    </source>
</evidence>
<reference evidence="10 11" key="1">
    <citation type="submission" date="2020-07" db="EMBL/GenBank/DDBJ databases">
        <title>Genomic Encyclopedia of Type Strains, Phase IV (KMG-V): Genome sequencing to study the core and pangenomes of soil and plant-associated prokaryotes.</title>
        <authorList>
            <person name="Whitman W."/>
        </authorList>
    </citation>
    <scope>NUCLEOTIDE SEQUENCE [LARGE SCALE GENOMIC DNA]</scope>
    <source>
        <strain evidence="10 11">X4EP2</strain>
    </source>
</reference>
<dbReference type="GO" id="GO:0097367">
    <property type="term" value="F:carbohydrate derivative binding"/>
    <property type="evidence" value="ECO:0007669"/>
    <property type="project" value="InterPro"/>
</dbReference>
<evidence type="ECO:0000256" key="3">
    <source>
        <dbReference type="ARBA" id="ARBA00023122"/>
    </source>
</evidence>
<dbReference type="CDD" id="cd04604">
    <property type="entry name" value="CBS_pair_SIS_assoc"/>
    <property type="match status" value="1"/>
</dbReference>
<keyword evidence="11" id="KW-1185">Reference proteome</keyword>
<dbReference type="InterPro" id="IPR046342">
    <property type="entry name" value="CBS_dom_sf"/>
</dbReference>
<dbReference type="InterPro" id="IPR004800">
    <property type="entry name" value="KdsD/KpsF-type"/>
</dbReference>
<proteinExistence type="inferred from homology"/>
<feature type="domain" description="CBS" evidence="8">
    <location>
        <begin position="279"/>
        <end position="330"/>
    </location>
</feature>
<evidence type="ECO:0000256" key="2">
    <source>
        <dbReference type="ARBA" id="ARBA00022737"/>
    </source>
</evidence>
<feature type="domain" description="SIS" evidence="9">
    <location>
        <begin position="47"/>
        <end position="189"/>
    </location>
</feature>
<dbReference type="Gene3D" id="3.10.580.10">
    <property type="entry name" value="CBS-domain"/>
    <property type="match status" value="1"/>
</dbReference>
<dbReference type="CDD" id="cd05014">
    <property type="entry name" value="SIS_Kpsf"/>
    <property type="match status" value="1"/>
</dbReference>
<dbReference type="PANTHER" id="PTHR42745:SF1">
    <property type="entry name" value="ARABINOSE 5-PHOSPHATE ISOMERASE KDSD"/>
    <property type="match status" value="1"/>
</dbReference>
<protein>
    <submittedName>
        <fullName evidence="10">Arabinose-5-phosphate isomerase</fullName>
        <ecNumber evidence="10">5.3.1.13</ecNumber>
    </submittedName>
</protein>
<dbReference type="InterPro" id="IPR035474">
    <property type="entry name" value="SIS_Kpsf"/>
</dbReference>
<dbReference type="NCBIfam" id="TIGR00393">
    <property type="entry name" value="kpsF"/>
    <property type="match status" value="1"/>
</dbReference>
<keyword evidence="3 7" id="KW-0129">CBS domain</keyword>
<dbReference type="PIRSF" id="PIRSF004692">
    <property type="entry name" value="KdsD_KpsF"/>
    <property type="match status" value="1"/>
</dbReference>
<dbReference type="Pfam" id="PF01380">
    <property type="entry name" value="SIS"/>
    <property type="match status" value="1"/>
</dbReference>
<dbReference type="AlphaFoldDB" id="A0A7Y9PJG3"/>
<dbReference type="Gene3D" id="3.40.50.10490">
    <property type="entry name" value="Glucose-6-phosphate isomerase like protein, domain 1"/>
    <property type="match status" value="1"/>
</dbReference>
<keyword evidence="2" id="KW-0677">Repeat</keyword>
<dbReference type="Pfam" id="PF00571">
    <property type="entry name" value="CBS"/>
    <property type="match status" value="2"/>
</dbReference>
<evidence type="ECO:0000256" key="1">
    <source>
        <dbReference type="ARBA" id="ARBA00008165"/>
    </source>
</evidence>
<dbReference type="InterPro" id="IPR046348">
    <property type="entry name" value="SIS_dom_sf"/>
</dbReference>
<accession>A0A7Y9PJG3</accession>
<feature type="site" description="Catalytically relevant" evidence="6">
    <location>
        <position position="157"/>
    </location>
</feature>
<dbReference type="GO" id="GO:1901135">
    <property type="term" value="P:carbohydrate derivative metabolic process"/>
    <property type="evidence" value="ECO:0007669"/>
    <property type="project" value="InterPro"/>
</dbReference>
<evidence type="ECO:0000313" key="10">
    <source>
        <dbReference type="EMBL" id="NYF81049.1"/>
    </source>
</evidence>
<dbReference type="GO" id="GO:0019146">
    <property type="term" value="F:arabinose-5-phosphate isomerase activity"/>
    <property type="evidence" value="ECO:0007669"/>
    <property type="project" value="UniProtKB-EC"/>
</dbReference>
<dbReference type="PANTHER" id="PTHR42745">
    <property type="match status" value="1"/>
</dbReference>
<dbReference type="PROSITE" id="PS51371">
    <property type="entry name" value="CBS"/>
    <property type="match status" value="2"/>
</dbReference>
<feature type="site" description="Catalytically relevant" evidence="6">
    <location>
        <position position="198"/>
    </location>
</feature>
<evidence type="ECO:0000256" key="4">
    <source>
        <dbReference type="PIRNR" id="PIRNR004692"/>
    </source>
</evidence>
<dbReference type="SUPFAM" id="SSF53697">
    <property type="entry name" value="SIS domain"/>
    <property type="match status" value="1"/>
</dbReference>
<evidence type="ECO:0000256" key="5">
    <source>
        <dbReference type="PIRSR" id="PIRSR004692-2"/>
    </source>
</evidence>
<feature type="site" description="Catalytically relevant" evidence="6">
    <location>
        <position position="116"/>
    </location>
</feature>
<comment type="caution">
    <text evidence="10">The sequence shown here is derived from an EMBL/GenBank/DDBJ whole genome shotgun (WGS) entry which is preliminary data.</text>
</comment>
<evidence type="ECO:0000259" key="9">
    <source>
        <dbReference type="PROSITE" id="PS51464"/>
    </source>
</evidence>